<dbReference type="Gene3D" id="3.30.1490.190">
    <property type="match status" value="1"/>
</dbReference>
<keyword evidence="2" id="KW-0678">Repressor</keyword>
<dbReference type="CDD" id="cd07153">
    <property type="entry name" value="Fur_like"/>
    <property type="match status" value="1"/>
</dbReference>
<dbReference type="GO" id="GO:0000976">
    <property type="term" value="F:transcription cis-regulatory region binding"/>
    <property type="evidence" value="ECO:0007669"/>
    <property type="project" value="TreeGrafter"/>
</dbReference>
<keyword evidence="9" id="KW-0408">Iron</keyword>
<dbReference type="PANTHER" id="PTHR33202">
    <property type="entry name" value="ZINC UPTAKE REGULATION PROTEIN"/>
    <property type="match status" value="1"/>
</dbReference>
<gene>
    <name evidence="10" type="ordered locus">Slip_1558</name>
</gene>
<comment type="cofactor">
    <cofactor evidence="9">
        <name>Mn(2+)</name>
        <dbReference type="ChEBI" id="CHEBI:29035"/>
    </cofactor>
    <cofactor evidence="9">
        <name>Fe(2+)</name>
        <dbReference type="ChEBI" id="CHEBI:29033"/>
    </cofactor>
    <text evidence="9">Binds 1 Mn(2+) or Fe(2+) ion per subunit.</text>
</comment>
<reference evidence="11" key="1">
    <citation type="journal article" date="2010" name="Stand. Genomic Sci.">
        <title>Complete genome sequence of Syntrophothermus lipocalidus type strain (TGB-C1T).</title>
        <authorList>
            <consortium name="US DOE Joint Genome Institute (JGI-PGF)"/>
            <person name="Djao O."/>
            <person name="Zhang X."/>
            <person name="Lucas S."/>
            <person name="Lapidus A."/>
            <person name="Glavina Del Rio T."/>
            <person name="Nolan M."/>
            <person name="Tice H."/>
            <person name="Cheng J."/>
            <person name="Han C."/>
            <person name="Tapia R."/>
            <person name="Goodwin L."/>
            <person name="Pitluck S."/>
            <person name="Liolios K."/>
            <person name="Ivanova N."/>
            <person name="Mavromatis K."/>
            <person name="Mikhailova N."/>
            <person name="Ovchinnikova G."/>
            <person name="Pati A."/>
            <person name="Brambilla E."/>
            <person name="Chen A."/>
            <person name="Palaniappan K."/>
            <person name="Land M."/>
            <person name="Hauser L."/>
            <person name="Chang Y."/>
            <person name="Jeffries C."/>
            <person name="Rohde M."/>
            <person name="Sikorski J."/>
            <person name="Spring S."/>
            <person name="Goker M."/>
            <person name="Detter J."/>
            <person name="Woyke T."/>
            <person name="Bristow J."/>
            <person name="Eisen J."/>
            <person name="Markowitz V."/>
            <person name="Hugenholtz P."/>
            <person name="Kyrpides N."/>
            <person name="Klenk H."/>
        </authorList>
    </citation>
    <scope>NUCLEOTIDE SEQUENCE [LARGE SCALE GENOMIC DNA]</scope>
    <source>
        <strain evidence="11">DSM 12680 / TGB-C1</strain>
    </source>
</reference>
<dbReference type="Proteomes" id="UP000000378">
    <property type="component" value="Chromosome"/>
</dbReference>
<protein>
    <submittedName>
        <fullName evidence="10">Ferric uptake regulator, Fur family</fullName>
    </submittedName>
</protein>
<dbReference type="eggNOG" id="COG0735">
    <property type="taxonomic scope" value="Bacteria"/>
</dbReference>
<keyword evidence="3 8" id="KW-0479">Metal-binding</keyword>
<dbReference type="AlphaFoldDB" id="D7CNN6"/>
<organism evidence="10 11">
    <name type="scientific">Syntrophothermus lipocalidus (strain DSM 12680 / TGB-C1)</name>
    <dbReference type="NCBI Taxonomy" id="643648"/>
    <lineage>
        <taxon>Bacteria</taxon>
        <taxon>Bacillati</taxon>
        <taxon>Bacillota</taxon>
        <taxon>Clostridia</taxon>
        <taxon>Eubacteriales</taxon>
        <taxon>Syntrophomonadaceae</taxon>
        <taxon>Syntrophothermus</taxon>
    </lineage>
</organism>
<comment type="cofactor">
    <cofactor evidence="8">
        <name>Zn(2+)</name>
        <dbReference type="ChEBI" id="CHEBI:29105"/>
    </cofactor>
    <text evidence="8">Binds 1 zinc ion per subunit.</text>
</comment>
<keyword evidence="4 8" id="KW-0862">Zinc</keyword>
<evidence type="ECO:0000313" key="11">
    <source>
        <dbReference type="Proteomes" id="UP000000378"/>
    </source>
</evidence>
<feature type="binding site" evidence="8">
    <location>
        <position position="142"/>
    </location>
    <ligand>
        <name>Zn(2+)</name>
        <dbReference type="ChEBI" id="CHEBI:29105"/>
    </ligand>
</feature>
<sequence length="146" mass="16981">MEGVEIMGLQSLYDKLAESNYKLTPQRRAILQVLEDNQGEHLSAEQIFFMVRSRLPNIGIATVYRTLELFAGLGLLRKTSFDEGKFRYEFDDVDRHRHHHLVCLQCGKIVEIEEDLLQQLEREVEKKGFQVIDHSLVIYGRCPSCK</sequence>
<dbReference type="GO" id="GO:0008270">
    <property type="term" value="F:zinc ion binding"/>
    <property type="evidence" value="ECO:0007669"/>
    <property type="project" value="TreeGrafter"/>
</dbReference>
<evidence type="ECO:0000256" key="7">
    <source>
        <dbReference type="ARBA" id="ARBA00023163"/>
    </source>
</evidence>
<dbReference type="InterPro" id="IPR036390">
    <property type="entry name" value="WH_DNA-bd_sf"/>
</dbReference>
<evidence type="ECO:0000256" key="5">
    <source>
        <dbReference type="ARBA" id="ARBA00023015"/>
    </source>
</evidence>
<evidence type="ECO:0000256" key="6">
    <source>
        <dbReference type="ARBA" id="ARBA00023125"/>
    </source>
</evidence>
<dbReference type="KEGG" id="slp:Slip_1558"/>
<feature type="binding site" evidence="9">
    <location>
        <position position="134"/>
    </location>
    <ligand>
        <name>Fe cation</name>
        <dbReference type="ChEBI" id="CHEBI:24875"/>
    </ligand>
</feature>
<dbReference type="HOGENOM" id="CLU_096072_3_1_9"/>
<dbReference type="FunFam" id="1.10.10.10:FF:000051">
    <property type="entry name" value="Fur family transcriptional regulator"/>
    <property type="match status" value="1"/>
</dbReference>
<keyword evidence="7" id="KW-0804">Transcription</keyword>
<reference evidence="10 11" key="2">
    <citation type="journal article" date="2010" name="Stand. Genomic Sci.">
        <title>Complete genome sequence of Syntrophothermus lipocalidus type strain (TGB-C1).</title>
        <authorList>
            <person name="Djao O.D."/>
            <person name="Zhang X."/>
            <person name="Lucas S."/>
            <person name="Lapidus A."/>
            <person name="Del Rio T.G."/>
            <person name="Nolan M."/>
            <person name="Tice H."/>
            <person name="Cheng J.F."/>
            <person name="Han C."/>
            <person name="Tapia R."/>
            <person name="Goodwin L."/>
            <person name="Pitluck S."/>
            <person name="Liolios K."/>
            <person name="Ivanova N."/>
            <person name="Mavromatis K."/>
            <person name="Mikhailova N."/>
            <person name="Ovchinnikova G."/>
            <person name="Pati A."/>
            <person name="Brambilla E."/>
            <person name="Chen A."/>
            <person name="Palaniappan K."/>
            <person name="Land M."/>
            <person name="Hauser L."/>
            <person name="Chang Y.J."/>
            <person name="Jeffries C.D."/>
            <person name="Rohde M."/>
            <person name="Sikorski J."/>
            <person name="Spring S."/>
            <person name="Goker M."/>
            <person name="Detter J.C."/>
            <person name="Woyke T."/>
            <person name="Bristow J."/>
            <person name="Eisen J.A."/>
            <person name="Markowitz V."/>
            <person name="Hugenholtz P."/>
            <person name="Kyrpides N.C."/>
            <person name="Klenk H.P."/>
        </authorList>
    </citation>
    <scope>NUCLEOTIDE SEQUENCE [LARGE SCALE GENOMIC DNA]</scope>
    <source>
        <strain evidence="11">DSM 12680 / TGB-C1</strain>
    </source>
</reference>
<dbReference type="InterPro" id="IPR043135">
    <property type="entry name" value="Fur_C"/>
</dbReference>
<dbReference type="GO" id="GO:0003700">
    <property type="term" value="F:DNA-binding transcription factor activity"/>
    <property type="evidence" value="ECO:0007669"/>
    <property type="project" value="InterPro"/>
</dbReference>
<evidence type="ECO:0000256" key="9">
    <source>
        <dbReference type="PIRSR" id="PIRSR602481-2"/>
    </source>
</evidence>
<dbReference type="PANTHER" id="PTHR33202:SF7">
    <property type="entry name" value="FERRIC UPTAKE REGULATION PROTEIN"/>
    <property type="match status" value="1"/>
</dbReference>
<evidence type="ECO:0000256" key="2">
    <source>
        <dbReference type="ARBA" id="ARBA00022491"/>
    </source>
</evidence>
<feature type="binding site" evidence="8">
    <location>
        <position position="145"/>
    </location>
    <ligand>
        <name>Zn(2+)</name>
        <dbReference type="ChEBI" id="CHEBI:29105"/>
    </ligand>
</feature>
<evidence type="ECO:0000256" key="8">
    <source>
        <dbReference type="PIRSR" id="PIRSR602481-1"/>
    </source>
</evidence>
<dbReference type="GO" id="GO:1900376">
    <property type="term" value="P:regulation of secondary metabolite biosynthetic process"/>
    <property type="evidence" value="ECO:0007669"/>
    <property type="project" value="TreeGrafter"/>
</dbReference>
<feature type="binding site" evidence="8">
    <location>
        <position position="103"/>
    </location>
    <ligand>
        <name>Zn(2+)</name>
        <dbReference type="ChEBI" id="CHEBI:29105"/>
    </ligand>
</feature>
<dbReference type="SUPFAM" id="SSF46785">
    <property type="entry name" value="Winged helix' DNA-binding domain"/>
    <property type="match status" value="1"/>
</dbReference>
<dbReference type="GO" id="GO:0045892">
    <property type="term" value="P:negative regulation of DNA-templated transcription"/>
    <property type="evidence" value="ECO:0007669"/>
    <property type="project" value="TreeGrafter"/>
</dbReference>
<evidence type="ECO:0000313" key="10">
    <source>
        <dbReference type="EMBL" id="ADI02321.1"/>
    </source>
</evidence>
<evidence type="ECO:0000256" key="1">
    <source>
        <dbReference type="ARBA" id="ARBA00007957"/>
    </source>
</evidence>
<keyword evidence="6" id="KW-0238">DNA-binding</keyword>
<dbReference type="EMBL" id="CP002048">
    <property type="protein sequence ID" value="ADI02321.1"/>
    <property type="molecule type" value="Genomic_DNA"/>
</dbReference>
<keyword evidence="5" id="KW-0805">Transcription regulation</keyword>
<accession>D7CNN6</accession>
<evidence type="ECO:0000256" key="4">
    <source>
        <dbReference type="ARBA" id="ARBA00022833"/>
    </source>
</evidence>
<name>D7CNN6_SYNLT</name>
<keyword evidence="11" id="KW-1185">Reference proteome</keyword>
<dbReference type="Pfam" id="PF01475">
    <property type="entry name" value="FUR"/>
    <property type="match status" value="1"/>
</dbReference>
<dbReference type="STRING" id="643648.Slip_1558"/>
<proteinExistence type="inferred from homology"/>
<feature type="binding site" evidence="8">
    <location>
        <position position="106"/>
    </location>
    <ligand>
        <name>Zn(2+)</name>
        <dbReference type="ChEBI" id="CHEBI:29105"/>
    </ligand>
</feature>
<comment type="similarity">
    <text evidence="1">Belongs to the Fur family.</text>
</comment>
<dbReference type="InterPro" id="IPR002481">
    <property type="entry name" value="FUR"/>
</dbReference>
<dbReference type="Gene3D" id="1.10.10.10">
    <property type="entry name" value="Winged helix-like DNA-binding domain superfamily/Winged helix DNA-binding domain"/>
    <property type="match status" value="1"/>
</dbReference>
<evidence type="ECO:0000256" key="3">
    <source>
        <dbReference type="ARBA" id="ARBA00022723"/>
    </source>
</evidence>
<dbReference type="InterPro" id="IPR036388">
    <property type="entry name" value="WH-like_DNA-bd_sf"/>
</dbReference>